<dbReference type="AlphaFoldDB" id="A0A8J1UJZ6"/>
<evidence type="ECO:0000313" key="4">
    <source>
        <dbReference type="Proteomes" id="UP000749559"/>
    </source>
</evidence>
<dbReference type="SUPFAM" id="SSF48403">
    <property type="entry name" value="Ankyrin repeat"/>
    <property type="match status" value="1"/>
</dbReference>
<dbReference type="InterPro" id="IPR036770">
    <property type="entry name" value="Ankyrin_rpt-contain_sf"/>
</dbReference>
<dbReference type="PANTHER" id="PTHR24171">
    <property type="entry name" value="ANKYRIN REPEAT DOMAIN-CONTAINING PROTEIN 39-RELATED"/>
    <property type="match status" value="1"/>
</dbReference>
<keyword evidence="2" id="KW-0040">ANK repeat</keyword>
<dbReference type="PANTHER" id="PTHR24171:SF9">
    <property type="entry name" value="ANKYRIN REPEAT DOMAIN-CONTAINING PROTEIN 39"/>
    <property type="match status" value="1"/>
</dbReference>
<dbReference type="OrthoDB" id="194358at2759"/>
<organism evidence="3 4">
    <name type="scientific">Owenia fusiformis</name>
    <name type="common">Polychaete worm</name>
    <dbReference type="NCBI Taxonomy" id="6347"/>
    <lineage>
        <taxon>Eukaryota</taxon>
        <taxon>Metazoa</taxon>
        <taxon>Spiralia</taxon>
        <taxon>Lophotrochozoa</taxon>
        <taxon>Annelida</taxon>
        <taxon>Polychaeta</taxon>
        <taxon>Sedentaria</taxon>
        <taxon>Canalipalpata</taxon>
        <taxon>Sabellida</taxon>
        <taxon>Oweniida</taxon>
        <taxon>Oweniidae</taxon>
        <taxon>Owenia</taxon>
    </lineage>
</organism>
<proteinExistence type="predicted"/>
<sequence>MHSSIVAMPTSYVDLHEAAFSGDIRTLEKLIGANGMCPNKPDHAGRTSLHHACMNGWLECVKYLIDNGASVIATDVSGCTPLHCAASNGYVETVKCLINKGNASVSVRSKKGHTPRYMAKSRYQTKVVAFFNEIENKMGGTPWLQN</sequence>
<protein>
    <submittedName>
        <fullName evidence="3">Uncharacterized protein</fullName>
    </submittedName>
</protein>
<reference evidence="3" key="1">
    <citation type="submission" date="2022-03" db="EMBL/GenBank/DDBJ databases">
        <authorList>
            <person name="Martin C."/>
        </authorList>
    </citation>
    <scope>NUCLEOTIDE SEQUENCE</scope>
</reference>
<name>A0A8J1UJZ6_OWEFU</name>
<dbReference type="SMART" id="SM00248">
    <property type="entry name" value="ANK"/>
    <property type="match status" value="3"/>
</dbReference>
<keyword evidence="4" id="KW-1185">Reference proteome</keyword>
<dbReference type="PROSITE" id="PS50297">
    <property type="entry name" value="ANK_REP_REGION"/>
    <property type="match status" value="2"/>
</dbReference>
<dbReference type="Proteomes" id="UP000749559">
    <property type="component" value="Unassembled WGS sequence"/>
</dbReference>
<dbReference type="Gene3D" id="1.25.40.20">
    <property type="entry name" value="Ankyrin repeat-containing domain"/>
    <property type="match status" value="2"/>
</dbReference>
<evidence type="ECO:0000256" key="2">
    <source>
        <dbReference type="ARBA" id="ARBA00023043"/>
    </source>
</evidence>
<dbReference type="EMBL" id="CAIIXF020000009">
    <property type="protein sequence ID" value="CAH1793949.1"/>
    <property type="molecule type" value="Genomic_DNA"/>
</dbReference>
<keyword evidence="1" id="KW-0677">Repeat</keyword>
<evidence type="ECO:0000256" key="1">
    <source>
        <dbReference type="ARBA" id="ARBA00022737"/>
    </source>
</evidence>
<accession>A0A8J1UJZ6</accession>
<dbReference type="PROSITE" id="PS50088">
    <property type="entry name" value="ANK_REPEAT"/>
    <property type="match status" value="2"/>
</dbReference>
<dbReference type="InterPro" id="IPR002110">
    <property type="entry name" value="Ankyrin_rpt"/>
</dbReference>
<comment type="caution">
    <text evidence="3">The sequence shown here is derived from an EMBL/GenBank/DDBJ whole genome shotgun (WGS) entry which is preliminary data.</text>
</comment>
<gene>
    <name evidence="3" type="ORF">OFUS_LOCUS18728</name>
</gene>
<evidence type="ECO:0000313" key="3">
    <source>
        <dbReference type="EMBL" id="CAH1793949.1"/>
    </source>
</evidence>
<dbReference type="Pfam" id="PF12796">
    <property type="entry name" value="Ank_2"/>
    <property type="match status" value="1"/>
</dbReference>